<sequence length="68" mass="8160">MCYGEPDKLLELVLGNRELPRNDLGHTPLDDFRDFCARTRCKEDHGLFFREGRVRNCRSWPRQLPTRR</sequence>
<evidence type="ECO:0000313" key="2">
    <source>
        <dbReference type="Proteomes" id="UP000215158"/>
    </source>
</evidence>
<dbReference type="EMBL" id="CP022992">
    <property type="protein sequence ID" value="ASW03737.1"/>
    <property type="molecule type" value="Genomic_DNA"/>
</dbReference>
<dbReference type="AlphaFoldDB" id="A0A248VXN9"/>
<accession>A0A248VXN9</accession>
<proteinExistence type="predicted"/>
<dbReference type="Proteomes" id="UP000215158">
    <property type="component" value="Plasmid pBN2"/>
</dbReference>
<name>A0A248VXN9_9BURK</name>
<evidence type="ECO:0000313" key="1">
    <source>
        <dbReference type="EMBL" id="ASW03737.1"/>
    </source>
</evidence>
<geneLocation type="plasmid" evidence="1 2">
    <name>pBN2</name>
</geneLocation>
<reference evidence="1 2" key="1">
    <citation type="submission" date="2017-08" db="EMBL/GenBank/DDBJ databases">
        <title>Identification and genetic characteristics of simultaneous BTEX- and naphthalene-degrading Paraburkholderia sp. BN5 isolated from petroleum-contaminated soil.</title>
        <authorList>
            <person name="Lee Y."/>
            <person name="Jeon C.O."/>
        </authorList>
    </citation>
    <scope>NUCLEOTIDE SEQUENCE [LARGE SCALE GENOMIC DNA]</scope>
    <source>
        <strain evidence="1 2">BN5</strain>
        <plasmid evidence="1 2">pBN2</plasmid>
    </source>
</reference>
<protein>
    <submittedName>
        <fullName evidence="1">Uncharacterized protein</fullName>
    </submittedName>
</protein>
<keyword evidence="1" id="KW-0614">Plasmid</keyword>
<organism evidence="1 2">
    <name type="scientific">Paraburkholderia aromaticivorans</name>
    <dbReference type="NCBI Taxonomy" id="2026199"/>
    <lineage>
        <taxon>Bacteria</taxon>
        <taxon>Pseudomonadati</taxon>
        <taxon>Pseudomonadota</taxon>
        <taxon>Betaproteobacteria</taxon>
        <taxon>Burkholderiales</taxon>
        <taxon>Burkholderiaceae</taxon>
        <taxon>Paraburkholderia</taxon>
    </lineage>
</organism>
<dbReference type="KEGG" id="parb:CJU94_36710"/>
<keyword evidence="2" id="KW-1185">Reference proteome</keyword>
<gene>
    <name evidence="1" type="ORF">CJU94_36710</name>
</gene>